<keyword evidence="3" id="KW-1185">Reference proteome</keyword>
<dbReference type="Proteomes" id="UP001492380">
    <property type="component" value="Unassembled WGS sequence"/>
</dbReference>
<accession>A0ABR1YGS4</accession>
<feature type="region of interest" description="Disordered" evidence="1">
    <location>
        <begin position="221"/>
        <end position="240"/>
    </location>
</feature>
<dbReference type="EMBL" id="JBBWRZ010000009">
    <property type="protein sequence ID" value="KAK8229236.1"/>
    <property type="molecule type" value="Genomic_DNA"/>
</dbReference>
<evidence type="ECO:0000313" key="3">
    <source>
        <dbReference type="Proteomes" id="UP001492380"/>
    </source>
</evidence>
<feature type="region of interest" description="Disordered" evidence="1">
    <location>
        <begin position="248"/>
        <end position="382"/>
    </location>
</feature>
<reference evidence="2 3" key="1">
    <citation type="submission" date="2024-04" db="EMBL/GenBank/DDBJ databases">
        <title>Phyllosticta paracitricarpa is synonymous to the EU quarantine fungus P. citricarpa based on phylogenomic analyses.</title>
        <authorList>
            <consortium name="Lawrence Berkeley National Laboratory"/>
            <person name="Van Ingen-Buijs V.A."/>
            <person name="Van Westerhoven A.C."/>
            <person name="Haridas S."/>
            <person name="Skiadas P."/>
            <person name="Martin F."/>
            <person name="Groenewald J.Z."/>
            <person name="Crous P.W."/>
            <person name="Seidl M.F."/>
        </authorList>
    </citation>
    <scope>NUCLEOTIDE SEQUENCE [LARGE SCALE GENOMIC DNA]</scope>
    <source>
        <strain evidence="2 3">CBS 123374</strain>
    </source>
</reference>
<comment type="caution">
    <text evidence="2">The sequence shown here is derived from an EMBL/GenBank/DDBJ whole genome shotgun (WGS) entry which is preliminary data.</text>
</comment>
<proteinExistence type="predicted"/>
<evidence type="ECO:0000256" key="1">
    <source>
        <dbReference type="SAM" id="MobiDB-lite"/>
    </source>
</evidence>
<feature type="compositionally biased region" description="Low complexity" evidence="1">
    <location>
        <begin position="326"/>
        <end position="338"/>
    </location>
</feature>
<sequence>MSDRVRHGSRQPDPLTSRYQPGHAIFDNSSKLLRRGYFASPQRPQSFVADEPPRTYHSRRRNNSLSDSTLVNEDVGGDLTPALRQGPPSYIDAAPSLPDLQCPDWCRENRRQVAENRRHQLHEPAWMDRAKWERRVEEDDELERHISRITGLDYPPGRGLNRPYRQAEPDRSAAMASCSLCNPKASRPNNREEDVTVTIDKTFDKVGFMILSDDGKSATWVGQGGLSTPPTLEKKPTTPRHNKFDRFFPRGAPAADGIPPQDVGKGGLSTPRAFLKTPTSGKFSRVLSRGAPAADSAPARDTKPANLDTTLLTGQRHHRRIPNNVKAKPSASPAPSEKAASHKDADETKSEQSNKSKRSNASNQSDERTARADSNIDEGSSLGIYMFFD</sequence>
<organism evidence="2 3">
    <name type="scientific">Phyllosticta capitalensis</name>
    <dbReference type="NCBI Taxonomy" id="121624"/>
    <lineage>
        <taxon>Eukaryota</taxon>
        <taxon>Fungi</taxon>
        <taxon>Dikarya</taxon>
        <taxon>Ascomycota</taxon>
        <taxon>Pezizomycotina</taxon>
        <taxon>Dothideomycetes</taxon>
        <taxon>Dothideomycetes incertae sedis</taxon>
        <taxon>Botryosphaeriales</taxon>
        <taxon>Phyllostictaceae</taxon>
        <taxon>Phyllosticta</taxon>
    </lineage>
</organism>
<protein>
    <submittedName>
        <fullName evidence="2">Uncharacterized protein</fullName>
    </submittedName>
</protein>
<gene>
    <name evidence="2" type="ORF">HDK90DRAFT_536133</name>
</gene>
<name>A0ABR1YGS4_9PEZI</name>
<feature type="region of interest" description="Disordered" evidence="1">
    <location>
        <begin position="39"/>
        <end position="88"/>
    </location>
</feature>
<evidence type="ECO:0000313" key="2">
    <source>
        <dbReference type="EMBL" id="KAK8229236.1"/>
    </source>
</evidence>
<feature type="region of interest" description="Disordered" evidence="1">
    <location>
        <begin position="1"/>
        <end position="23"/>
    </location>
</feature>
<feature type="compositionally biased region" description="Basic and acidic residues" evidence="1">
    <location>
        <begin position="339"/>
        <end position="354"/>
    </location>
</feature>